<dbReference type="EMBL" id="JFKB01000009">
    <property type="protein sequence ID" value="OSQ47236.1"/>
    <property type="molecule type" value="Genomic_DNA"/>
</dbReference>
<dbReference type="Proteomes" id="UP000193396">
    <property type="component" value="Unassembled WGS sequence"/>
</dbReference>
<dbReference type="OrthoDB" id="8479388at2"/>
<protein>
    <recommendedName>
        <fullName evidence="3">N-acetyltransferase domain-containing protein</fullName>
    </recommendedName>
</protein>
<reference evidence="1 2" key="1">
    <citation type="submission" date="2014-03" db="EMBL/GenBank/DDBJ databases">
        <title>The draft genome sequence of Thalassospira alkalitolerans JCM 18968.</title>
        <authorList>
            <person name="Lai Q."/>
            <person name="Shao Z."/>
        </authorList>
    </citation>
    <scope>NUCLEOTIDE SEQUENCE [LARGE SCALE GENOMIC DNA]</scope>
    <source>
        <strain evidence="1 2">JCM 18968</strain>
    </source>
</reference>
<keyword evidence="2" id="KW-1185">Reference proteome</keyword>
<comment type="caution">
    <text evidence="1">The sequence shown here is derived from an EMBL/GenBank/DDBJ whole genome shotgun (WGS) entry which is preliminary data.</text>
</comment>
<name>A0A1Y2LAR8_9PROT</name>
<dbReference type="AlphaFoldDB" id="A0A1Y2LAR8"/>
<sequence length="143" mass="16227">MMQTGLSFDRWREFVAEFCVDCQNVAPGAGCDDILWQRPRGIMVISNERGYIHGLFSYQVRDDIAEGLVLHVDNVMAVEIVSRPYVLDTMRDAMNRLVHDHRCAAVHVSLGEMDERLRDYFSGAGFVPRKIRYCAPATPMTSA</sequence>
<organism evidence="1 2">
    <name type="scientific">Thalassospira alkalitolerans</name>
    <dbReference type="NCBI Taxonomy" id="1293890"/>
    <lineage>
        <taxon>Bacteria</taxon>
        <taxon>Pseudomonadati</taxon>
        <taxon>Pseudomonadota</taxon>
        <taxon>Alphaproteobacteria</taxon>
        <taxon>Rhodospirillales</taxon>
        <taxon>Thalassospiraceae</taxon>
        <taxon>Thalassospira</taxon>
    </lineage>
</organism>
<proteinExistence type="predicted"/>
<evidence type="ECO:0000313" key="2">
    <source>
        <dbReference type="Proteomes" id="UP000193396"/>
    </source>
</evidence>
<accession>A0A1Y2LAR8</accession>
<evidence type="ECO:0008006" key="3">
    <source>
        <dbReference type="Google" id="ProtNLM"/>
    </source>
</evidence>
<gene>
    <name evidence="1" type="ORF">TALK_13980</name>
</gene>
<evidence type="ECO:0000313" key="1">
    <source>
        <dbReference type="EMBL" id="OSQ47236.1"/>
    </source>
</evidence>